<dbReference type="InterPro" id="IPR020095">
    <property type="entry name" value="PsdUridine_synth_TruA_C"/>
</dbReference>
<dbReference type="KEGG" id="msaa:QYS49_06580"/>
<dbReference type="Gene3D" id="3.30.70.580">
    <property type="entry name" value="Pseudouridine synthase I, catalytic domain, N-terminal subdomain"/>
    <property type="match status" value="1"/>
</dbReference>
<evidence type="ECO:0000313" key="9">
    <source>
        <dbReference type="EMBL" id="WKK76913.2"/>
    </source>
</evidence>
<evidence type="ECO:0000313" key="10">
    <source>
        <dbReference type="Proteomes" id="UP001230496"/>
    </source>
</evidence>
<dbReference type="Proteomes" id="UP001230496">
    <property type="component" value="Chromosome"/>
</dbReference>
<comment type="similarity">
    <text evidence="1 4 7">Belongs to the tRNA pseudouridine synthase TruA family.</text>
</comment>
<sequence>MRYFFTIAYKGTNYHGWQKQPNAIGVQQKVEDVFSTILNQKSEIVGSGRTDSGVHATAQVFQFDFSGEQKDAEQLLYKANKMLPKDVALKHVWQVKDEAHARFDATSRAYQYHIVTEKNPFAIDQAYIFTYDLAIDKMNLAAEKLLNYQDFESFSKVKTDVFTFNCDIFEAFWKQEQESLVFHIKANRFLRGMVRAIVGTLLDVGQNKISIEDFEDIIKAKDRNSAGRAVPANGLFLTEVQYPKDIYL</sequence>
<evidence type="ECO:0000256" key="6">
    <source>
        <dbReference type="PIRSR" id="PIRSR001430-2"/>
    </source>
</evidence>
<dbReference type="EMBL" id="CP129971">
    <property type="protein sequence ID" value="WKK76913.2"/>
    <property type="molecule type" value="Genomic_DNA"/>
</dbReference>
<dbReference type="Pfam" id="PF01416">
    <property type="entry name" value="PseudoU_synth_1"/>
    <property type="match status" value="2"/>
</dbReference>
<dbReference type="HAMAP" id="MF_00171">
    <property type="entry name" value="TruA"/>
    <property type="match status" value="1"/>
</dbReference>
<dbReference type="EC" id="5.4.99.12" evidence="4"/>
<feature type="domain" description="Pseudouridine synthase I TruA alpha/beta" evidence="8">
    <location>
        <begin position="141"/>
        <end position="243"/>
    </location>
</feature>
<dbReference type="InterPro" id="IPR020097">
    <property type="entry name" value="PsdUridine_synth_TruA_a/b_dom"/>
</dbReference>
<feature type="active site" description="Nucleophile" evidence="4 5">
    <location>
        <position position="51"/>
    </location>
</feature>
<dbReference type="FunFam" id="3.30.70.580:FF:000001">
    <property type="entry name" value="tRNA pseudouridine synthase A"/>
    <property type="match status" value="1"/>
</dbReference>
<evidence type="ECO:0000259" key="8">
    <source>
        <dbReference type="Pfam" id="PF01416"/>
    </source>
</evidence>
<comment type="function">
    <text evidence="4">Formation of pseudouridine at positions 38, 39 and 40 in the anticodon stem and loop of transfer RNAs.</text>
</comment>
<dbReference type="GO" id="GO:0031119">
    <property type="term" value="P:tRNA pseudouridine synthesis"/>
    <property type="evidence" value="ECO:0007669"/>
    <property type="project" value="UniProtKB-UniRule"/>
</dbReference>
<dbReference type="PANTHER" id="PTHR11142">
    <property type="entry name" value="PSEUDOURIDYLATE SYNTHASE"/>
    <property type="match status" value="1"/>
</dbReference>
<evidence type="ECO:0000256" key="5">
    <source>
        <dbReference type="PIRSR" id="PIRSR001430-1"/>
    </source>
</evidence>
<keyword evidence="3 4" id="KW-0413">Isomerase</keyword>
<feature type="domain" description="Pseudouridine synthase I TruA alpha/beta" evidence="8">
    <location>
        <begin position="8"/>
        <end position="104"/>
    </location>
</feature>
<accession>A0AA49GEV9</accession>
<evidence type="ECO:0000256" key="3">
    <source>
        <dbReference type="ARBA" id="ARBA00023235"/>
    </source>
</evidence>
<proteinExistence type="inferred from homology"/>
<dbReference type="GO" id="GO:0003723">
    <property type="term" value="F:RNA binding"/>
    <property type="evidence" value="ECO:0007669"/>
    <property type="project" value="InterPro"/>
</dbReference>
<comment type="subunit">
    <text evidence="4">Homodimer.</text>
</comment>
<dbReference type="InterPro" id="IPR020094">
    <property type="entry name" value="TruA/RsuA/RluB/E/F_N"/>
</dbReference>
<evidence type="ECO:0000256" key="1">
    <source>
        <dbReference type="ARBA" id="ARBA00009375"/>
    </source>
</evidence>
<dbReference type="Gene3D" id="3.30.70.660">
    <property type="entry name" value="Pseudouridine synthase I, catalytic domain, C-terminal subdomain"/>
    <property type="match status" value="1"/>
</dbReference>
<dbReference type="SUPFAM" id="SSF55120">
    <property type="entry name" value="Pseudouridine synthase"/>
    <property type="match status" value="1"/>
</dbReference>
<dbReference type="InterPro" id="IPR020103">
    <property type="entry name" value="PsdUridine_synth_cat_dom_sf"/>
</dbReference>
<dbReference type="RefSeq" id="WP_308350056.1">
    <property type="nucleotide sequence ID" value="NZ_CP129971.1"/>
</dbReference>
<dbReference type="InterPro" id="IPR001406">
    <property type="entry name" value="PsdUridine_synth_TruA"/>
</dbReference>
<dbReference type="PANTHER" id="PTHR11142:SF0">
    <property type="entry name" value="TRNA PSEUDOURIDINE SYNTHASE-LIKE 1"/>
    <property type="match status" value="1"/>
</dbReference>
<keyword evidence="10" id="KW-1185">Reference proteome</keyword>
<gene>
    <name evidence="4 9" type="primary">truA</name>
    <name evidence="9" type="ORF">QYS49_06580</name>
</gene>
<comment type="catalytic activity">
    <reaction evidence="4 7">
        <text>uridine(38/39/40) in tRNA = pseudouridine(38/39/40) in tRNA</text>
        <dbReference type="Rhea" id="RHEA:22376"/>
        <dbReference type="Rhea" id="RHEA-COMP:10085"/>
        <dbReference type="Rhea" id="RHEA-COMP:10087"/>
        <dbReference type="ChEBI" id="CHEBI:65314"/>
        <dbReference type="ChEBI" id="CHEBI:65315"/>
        <dbReference type="EC" id="5.4.99.12"/>
    </reaction>
</comment>
<dbReference type="CDD" id="cd02570">
    <property type="entry name" value="PseudoU_synth_EcTruA"/>
    <property type="match status" value="1"/>
</dbReference>
<evidence type="ECO:0000256" key="7">
    <source>
        <dbReference type="RuleBase" id="RU003792"/>
    </source>
</evidence>
<reference evidence="9 10" key="1">
    <citation type="submission" date="2023-08" db="EMBL/GenBank/DDBJ databases">
        <title>Comparative genomics and taxonomic characterization of three novel marine species of genus Marivirga.</title>
        <authorList>
            <person name="Muhammad N."/>
            <person name="Kim S.-G."/>
        </authorList>
    </citation>
    <scope>NUCLEOTIDE SEQUENCE [LARGE SCALE GENOMIC DNA]</scope>
    <source>
        <strain evidence="9 10">BDSF4-3</strain>
    </source>
</reference>
<feature type="binding site" evidence="4 6">
    <location>
        <position position="110"/>
    </location>
    <ligand>
        <name>substrate</name>
    </ligand>
</feature>
<keyword evidence="2 4" id="KW-0819">tRNA processing</keyword>
<dbReference type="NCBIfam" id="TIGR00071">
    <property type="entry name" value="hisT_truA"/>
    <property type="match status" value="1"/>
</dbReference>
<dbReference type="PIRSF" id="PIRSF001430">
    <property type="entry name" value="tRNA_psdUrid_synth"/>
    <property type="match status" value="1"/>
</dbReference>
<dbReference type="AlphaFoldDB" id="A0AA49GEV9"/>
<comment type="caution">
    <text evidence="4">Lacks conserved residue(s) required for the propagation of feature annotation.</text>
</comment>
<name>A0AA49GEV9_9BACT</name>
<dbReference type="GO" id="GO:0160147">
    <property type="term" value="F:tRNA pseudouridine(38-40) synthase activity"/>
    <property type="evidence" value="ECO:0007669"/>
    <property type="project" value="UniProtKB-EC"/>
</dbReference>
<organism evidence="9 10">
    <name type="scientific">Marivirga salinarum</name>
    <dbReference type="NCBI Taxonomy" id="3059078"/>
    <lineage>
        <taxon>Bacteria</taxon>
        <taxon>Pseudomonadati</taxon>
        <taxon>Bacteroidota</taxon>
        <taxon>Cytophagia</taxon>
        <taxon>Cytophagales</taxon>
        <taxon>Marivirgaceae</taxon>
        <taxon>Marivirga</taxon>
    </lineage>
</organism>
<evidence type="ECO:0000256" key="4">
    <source>
        <dbReference type="HAMAP-Rule" id="MF_00171"/>
    </source>
</evidence>
<evidence type="ECO:0000256" key="2">
    <source>
        <dbReference type="ARBA" id="ARBA00022694"/>
    </source>
</evidence>
<protein>
    <recommendedName>
        <fullName evidence="4">tRNA pseudouridine synthase A</fullName>
        <ecNumber evidence="4">5.4.99.12</ecNumber>
    </recommendedName>
    <alternativeName>
        <fullName evidence="4">tRNA pseudouridine(38-40) synthase</fullName>
    </alternativeName>
    <alternativeName>
        <fullName evidence="4">tRNA pseudouridylate synthase I</fullName>
    </alternativeName>
    <alternativeName>
        <fullName evidence="4">tRNA-uridine isomerase I</fullName>
    </alternativeName>
</protein>